<dbReference type="GO" id="GO:0009360">
    <property type="term" value="C:DNA polymerase III complex"/>
    <property type="evidence" value="ECO:0007669"/>
    <property type="project" value="InterPro"/>
</dbReference>
<evidence type="ECO:0000256" key="6">
    <source>
        <dbReference type="ARBA" id="ARBA00022932"/>
    </source>
</evidence>
<dbReference type="NCBIfam" id="TIGR01128">
    <property type="entry name" value="holA"/>
    <property type="match status" value="1"/>
</dbReference>
<dbReference type="EMBL" id="SNXR01000011">
    <property type="protein sequence ID" value="TDP61127.1"/>
    <property type="molecule type" value="Genomic_DNA"/>
</dbReference>
<keyword evidence="4" id="KW-0548">Nucleotidyltransferase</keyword>
<gene>
    <name evidence="11" type="ORF">BC748_0739</name>
</gene>
<evidence type="ECO:0000256" key="1">
    <source>
        <dbReference type="ARBA" id="ARBA00012417"/>
    </source>
</evidence>
<evidence type="ECO:0000256" key="3">
    <source>
        <dbReference type="ARBA" id="ARBA00022679"/>
    </source>
</evidence>
<keyword evidence="3" id="KW-0808">Transferase</keyword>
<dbReference type="Proteomes" id="UP000295260">
    <property type="component" value="Unassembled WGS sequence"/>
</dbReference>
<comment type="catalytic activity">
    <reaction evidence="8">
        <text>DNA(n) + a 2'-deoxyribonucleoside 5'-triphosphate = DNA(n+1) + diphosphate</text>
        <dbReference type="Rhea" id="RHEA:22508"/>
        <dbReference type="Rhea" id="RHEA-COMP:17339"/>
        <dbReference type="Rhea" id="RHEA-COMP:17340"/>
        <dbReference type="ChEBI" id="CHEBI:33019"/>
        <dbReference type="ChEBI" id="CHEBI:61560"/>
        <dbReference type="ChEBI" id="CHEBI:173112"/>
        <dbReference type="EC" id="2.7.7.7"/>
    </reaction>
</comment>
<evidence type="ECO:0000256" key="5">
    <source>
        <dbReference type="ARBA" id="ARBA00022705"/>
    </source>
</evidence>
<name>A0A4R6QFQ0_9FLAO</name>
<dbReference type="PANTHER" id="PTHR34388:SF1">
    <property type="entry name" value="DNA POLYMERASE III SUBUNIT DELTA"/>
    <property type="match status" value="1"/>
</dbReference>
<reference evidence="11 12" key="1">
    <citation type="submission" date="2019-03" db="EMBL/GenBank/DDBJ databases">
        <title>Genomic Encyclopedia of Archaeal and Bacterial Type Strains, Phase II (KMG-II): from individual species to whole genera.</title>
        <authorList>
            <person name="Goeker M."/>
        </authorList>
    </citation>
    <scope>NUCLEOTIDE SEQUENCE [LARGE SCALE GENOMIC DNA]</scope>
    <source>
        <strain evidence="11 12">DSM 25687</strain>
    </source>
</reference>
<dbReference type="GO" id="GO:0003887">
    <property type="term" value="F:DNA-directed DNA polymerase activity"/>
    <property type="evidence" value="ECO:0007669"/>
    <property type="project" value="UniProtKB-KW"/>
</dbReference>
<dbReference type="SUPFAM" id="SSF52540">
    <property type="entry name" value="P-loop containing nucleoside triphosphate hydrolases"/>
    <property type="match status" value="1"/>
</dbReference>
<evidence type="ECO:0000256" key="7">
    <source>
        <dbReference type="ARBA" id="ARBA00034754"/>
    </source>
</evidence>
<dbReference type="InterPro" id="IPR010372">
    <property type="entry name" value="DNA_pol3_delta_N"/>
</dbReference>
<sequence>MDEVLKIINDIKSGNIKPIYFLMGEEPYYIDKLTEYIEDNILSEDEKGFNQMVMYGRDTTVDDIVSNAKRYPMMAERQVVIVKEAQELVKTIDKIESYIDNPQPTTVLVIAYKYKSVDKRKKWVKNITKHGVLFESVKLKEYKVGEWVKRVLQGRGYGIEPKAIVMLVEFLGNDLSRIANEITKLEIILPKGSVISPNDIEVNIGISKDYNVFELRKALGDRNELRAFQIVNYFANNPKDNPMVLVIAQLFSFYSNLLSLHGLKDKSPGNIAKTLGVNPYFVNDYVLAAKNYPMKKVSAIISSLRDIDGKSKGVGAANLSDADLYKELLVKIFI</sequence>
<dbReference type="Pfam" id="PF21694">
    <property type="entry name" value="DNA_pol3_delta_C"/>
    <property type="match status" value="1"/>
</dbReference>
<dbReference type="Gene3D" id="1.20.272.10">
    <property type="match status" value="1"/>
</dbReference>
<evidence type="ECO:0000259" key="10">
    <source>
        <dbReference type="Pfam" id="PF21694"/>
    </source>
</evidence>
<evidence type="ECO:0000259" key="9">
    <source>
        <dbReference type="Pfam" id="PF06144"/>
    </source>
</evidence>
<dbReference type="Gene3D" id="1.10.8.60">
    <property type="match status" value="1"/>
</dbReference>
<dbReference type="InterPro" id="IPR008921">
    <property type="entry name" value="DNA_pol3_clamp-load_cplx_C"/>
</dbReference>
<dbReference type="InterPro" id="IPR048466">
    <property type="entry name" value="DNA_pol3_delta-like_C"/>
</dbReference>
<accession>A0A4R6QFQ0</accession>
<dbReference type="Pfam" id="PF06144">
    <property type="entry name" value="DNA_pol3_delta"/>
    <property type="match status" value="1"/>
</dbReference>
<feature type="domain" description="DNA polymerase III delta N-terminal" evidence="9">
    <location>
        <begin position="20"/>
        <end position="135"/>
    </location>
</feature>
<dbReference type="InterPro" id="IPR027417">
    <property type="entry name" value="P-loop_NTPase"/>
</dbReference>
<protein>
    <recommendedName>
        <fullName evidence="2">DNA polymerase III subunit delta</fullName>
        <ecNumber evidence="1">2.7.7.7</ecNumber>
    </recommendedName>
</protein>
<comment type="caution">
    <text evidence="11">The sequence shown here is derived from an EMBL/GenBank/DDBJ whole genome shotgun (WGS) entry which is preliminary data.</text>
</comment>
<dbReference type="AlphaFoldDB" id="A0A4R6QFQ0"/>
<evidence type="ECO:0000313" key="11">
    <source>
        <dbReference type="EMBL" id="TDP61127.1"/>
    </source>
</evidence>
<dbReference type="InterPro" id="IPR005790">
    <property type="entry name" value="DNA_polIII_delta"/>
</dbReference>
<dbReference type="SUPFAM" id="SSF48019">
    <property type="entry name" value="post-AAA+ oligomerization domain-like"/>
    <property type="match status" value="1"/>
</dbReference>
<dbReference type="EC" id="2.7.7.7" evidence="1"/>
<evidence type="ECO:0000256" key="4">
    <source>
        <dbReference type="ARBA" id="ARBA00022695"/>
    </source>
</evidence>
<proteinExistence type="inferred from homology"/>
<dbReference type="RefSeq" id="WP_133532072.1">
    <property type="nucleotide sequence ID" value="NZ_SNXR01000011.1"/>
</dbReference>
<dbReference type="PANTHER" id="PTHR34388">
    <property type="entry name" value="DNA POLYMERASE III SUBUNIT DELTA"/>
    <property type="match status" value="1"/>
</dbReference>
<evidence type="ECO:0000256" key="8">
    <source>
        <dbReference type="ARBA" id="ARBA00049244"/>
    </source>
</evidence>
<keyword evidence="6" id="KW-0239">DNA-directed DNA polymerase</keyword>
<keyword evidence="12" id="KW-1185">Reference proteome</keyword>
<feature type="domain" description="DNA polymerase III delta subunit-like C-terminal" evidence="10">
    <location>
        <begin position="211"/>
        <end position="312"/>
    </location>
</feature>
<evidence type="ECO:0000313" key="12">
    <source>
        <dbReference type="Proteomes" id="UP000295260"/>
    </source>
</evidence>
<organism evidence="11 12">
    <name type="scientific">Flavobacterium dankookense</name>
    <dbReference type="NCBI Taxonomy" id="706186"/>
    <lineage>
        <taxon>Bacteria</taxon>
        <taxon>Pseudomonadati</taxon>
        <taxon>Bacteroidota</taxon>
        <taxon>Flavobacteriia</taxon>
        <taxon>Flavobacteriales</taxon>
        <taxon>Flavobacteriaceae</taxon>
        <taxon>Flavobacterium</taxon>
    </lineage>
</organism>
<dbReference type="GO" id="GO:0003677">
    <property type="term" value="F:DNA binding"/>
    <property type="evidence" value="ECO:0007669"/>
    <property type="project" value="InterPro"/>
</dbReference>
<dbReference type="GO" id="GO:0006261">
    <property type="term" value="P:DNA-templated DNA replication"/>
    <property type="evidence" value="ECO:0007669"/>
    <property type="project" value="TreeGrafter"/>
</dbReference>
<comment type="similarity">
    <text evidence="7">Belongs to the DNA polymerase HolA subunit family.</text>
</comment>
<evidence type="ECO:0000256" key="2">
    <source>
        <dbReference type="ARBA" id="ARBA00017703"/>
    </source>
</evidence>
<keyword evidence="5" id="KW-0235">DNA replication</keyword>
<dbReference type="Gene3D" id="3.40.50.300">
    <property type="entry name" value="P-loop containing nucleotide triphosphate hydrolases"/>
    <property type="match status" value="1"/>
</dbReference>
<dbReference type="OrthoDB" id="1172326at2"/>